<organism evidence="1 2">
    <name type="scientific">Paramuricea clavata</name>
    <name type="common">Red gorgonian</name>
    <name type="synonym">Violescent sea-whip</name>
    <dbReference type="NCBI Taxonomy" id="317549"/>
    <lineage>
        <taxon>Eukaryota</taxon>
        <taxon>Metazoa</taxon>
        <taxon>Cnidaria</taxon>
        <taxon>Anthozoa</taxon>
        <taxon>Octocorallia</taxon>
        <taxon>Malacalcyonacea</taxon>
        <taxon>Plexauridae</taxon>
        <taxon>Paramuricea</taxon>
    </lineage>
</organism>
<accession>A0A6S7KVG5</accession>
<comment type="caution">
    <text evidence="1">The sequence shown here is derived from an EMBL/GenBank/DDBJ whole genome shotgun (WGS) entry which is preliminary data.</text>
</comment>
<evidence type="ECO:0000313" key="2">
    <source>
        <dbReference type="Proteomes" id="UP001152795"/>
    </source>
</evidence>
<gene>
    <name evidence="1" type="ORF">PACLA_8A078702</name>
</gene>
<proteinExistence type="predicted"/>
<sequence>MRYKILDIRGKAWKRQKSFFFVGAKHYLKKKRSRTMTAEESFKMNIFYKVLDSLLVKLSERYKVIDTVASRFDVINPPTDPRTEVIQEQAQCIANSYPNDIVKDDLEEELRHFVKFSQLLGTSTKRNRALSIVNHIYDRKLECLYPQMSVGLDKSTPV</sequence>
<dbReference type="Proteomes" id="UP001152795">
    <property type="component" value="Unassembled WGS sequence"/>
</dbReference>
<dbReference type="AlphaFoldDB" id="A0A6S7KVG5"/>
<protein>
    <submittedName>
        <fullName evidence="1">Uncharacterized protein</fullName>
    </submittedName>
</protein>
<evidence type="ECO:0000313" key="1">
    <source>
        <dbReference type="EMBL" id="CAB4031863.1"/>
    </source>
</evidence>
<dbReference type="EMBL" id="CACRXK020017947">
    <property type="protein sequence ID" value="CAB4031863.1"/>
    <property type="molecule type" value="Genomic_DNA"/>
</dbReference>
<reference evidence="1" key="1">
    <citation type="submission" date="2020-04" db="EMBL/GenBank/DDBJ databases">
        <authorList>
            <person name="Alioto T."/>
            <person name="Alioto T."/>
            <person name="Gomez Garrido J."/>
        </authorList>
    </citation>
    <scope>NUCLEOTIDE SEQUENCE</scope>
    <source>
        <strain evidence="1">A484AB</strain>
    </source>
</reference>
<name>A0A6S7KVG5_PARCT</name>
<keyword evidence="2" id="KW-1185">Reference proteome</keyword>
<dbReference type="OrthoDB" id="6630012at2759"/>